<comment type="similarity">
    <text evidence="2">Belongs to the COA8 family.</text>
</comment>
<name>A0AAN9A1W5_HALRR</name>
<dbReference type="Proteomes" id="UP001381693">
    <property type="component" value="Unassembled WGS sequence"/>
</dbReference>
<evidence type="ECO:0000256" key="2">
    <source>
        <dbReference type="ARBA" id="ARBA00005453"/>
    </source>
</evidence>
<evidence type="ECO:0000256" key="7">
    <source>
        <dbReference type="SAM" id="MobiDB-lite"/>
    </source>
</evidence>
<evidence type="ECO:0000256" key="6">
    <source>
        <dbReference type="ARBA" id="ARBA00023136"/>
    </source>
</evidence>
<keyword evidence="3" id="KW-0999">Mitochondrion inner membrane</keyword>
<sequence>MMLRLPYTKVTTLHVPGRNLGTAVSVYAHHKTKRKETSDSPDIDPQKEKCDCIGPPDPLSNIRVYKYYVPPDETDLECRYRIARTETQEWNQKFWTHHNSKFKKMKEEFIQKKLREKYGDDLNMRKTLSAEEMSQFYKRFLDDHRHIHMEYNKEWYRRNFHDLYLAAKVWLEQKLKTRR</sequence>
<keyword evidence="9" id="KW-1185">Reference proteome</keyword>
<evidence type="ECO:0000256" key="1">
    <source>
        <dbReference type="ARBA" id="ARBA00004443"/>
    </source>
</evidence>
<proteinExistence type="inferred from homology"/>
<accession>A0AAN9A1W5</accession>
<evidence type="ECO:0000256" key="4">
    <source>
        <dbReference type="ARBA" id="ARBA00022946"/>
    </source>
</evidence>
<comment type="caution">
    <text evidence="8">The sequence shown here is derived from an EMBL/GenBank/DDBJ whole genome shotgun (WGS) entry which is preliminary data.</text>
</comment>
<comment type="subcellular location">
    <subcellularLocation>
        <location evidence="1">Mitochondrion inner membrane</location>
        <topology evidence="1">Peripheral membrane protein</topology>
        <orientation evidence="1">Matrix side</orientation>
    </subcellularLocation>
</comment>
<evidence type="ECO:0000313" key="9">
    <source>
        <dbReference type="Proteomes" id="UP001381693"/>
    </source>
</evidence>
<dbReference type="EMBL" id="JAXCGZ010013765">
    <property type="protein sequence ID" value="KAK7071978.1"/>
    <property type="molecule type" value="Genomic_DNA"/>
</dbReference>
<evidence type="ECO:0000256" key="5">
    <source>
        <dbReference type="ARBA" id="ARBA00023128"/>
    </source>
</evidence>
<reference evidence="8 9" key="1">
    <citation type="submission" date="2023-11" db="EMBL/GenBank/DDBJ databases">
        <title>Halocaridina rubra genome assembly.</title>
        <authorList>
            <person name="Smith C."/>
        </authorList>
    </citation>
    <scope>NUCLEOTIDE SEQUENCE [LARGE SCALE GENOMIC DNA]</scope>
    <source>
        <strain evidence="8">EP-1</strain>
        <tissue evidence="8">Whole</tissue>
    </source>
</reference>
<dbReference type="AlphaFoldDB" id="A0AAN9A1W5"/>
<dbReference type="Pfam" id="PF10231">
    <property type="entry name" value="COA8"/>
    <property type="match status" value="1"/>
</dbReference>
<evidence type="ECO:0000313" key="8">
    <source>
        <dbReference type="EMBL" id="KAK7071978.1"/>
    </source>
</evidence>
<dbReference type="GO" id="GO:0005743">
    <property type="term" value="C:mitochondrial inner membrane"/>
    <property type="evidence" value="ECO:0007669"/>
    <property type="project" value="UniProtKB-SubCell"/>
</dbReference>
<feature type="region of interest" description="Disordered" evidence="7">
    <location>
        <begin position="30"/>
        <end position="49"/>
    </location>
</feature>
<keyword evidence="5" id="KW-0496">Mitochondrion</keyword>
<dbReference type="InterPro" id="IPR018796">
    <property type="entry name" value="COA8"/>
</dbReference>
<dbReference type="PANTHER" id="PTHR31107">
    <property type="entry name" value="APOPTOGENIC PROTEIN 1, MITOCHONDRIAL"/>
    <property type="match status" value="1"/>
</dbReference>
<dbReference type="GO" id="GO:0097193">
    <property type="term" value="P:intrinsic apoptotic signaling pathway"/>
    <property type="evidence" value="ECO:0007669"/>
    <property type="project" value="InterPro"/>
</dbReference>
<protein>
    <submittedName>
        <fullName evidence="8">Apoptogenic protein 1, mitochondrial</fullName>
    </submittedName>
</protein>
<evidence type="ECO:0000256" key="3">
    <source>
        <dbReference type="ARBA" id="ARBA00022792"/>
    </source>
</evidence>
<keyword evidence="6" id="KW-0472">Membrane</keyword>
<keyword evidence="4" id="KW-0809">Transit peptide</keyword>
<dbReference type="PANTHER" id="PTHR31107:SF2">
    <property type="entry name" value="CYTOCHROME C OXIDASE ASSEMBLY FACTOR 8"/>
    <property type="match status" value="1"/>
</dbReference>
<gene>
    <name evidence="8" type="primary">APOPT1</name>
    <name evidence="8" type="ORF">SK128_011591</name>
</gene>
<organism evidence="8 9">
    <name type="scientific">Halocaridina rubra</name>
    <name type="common">Hawaiian red shrimp</name>
    <dbReference type="NCBI Taxonomy" id="373956"/>
    <lineage>
        <taxon>Eukaryota</taxon>
        <taxon>Metazoa</taxon>
        <taxon>Ecdysozoa</taxon>
        <taxon>Arthropoda</taxon>
        <taxon>Crustacea</taxon>
        <taxon>Multicrustacea</taxon>
        <taxon>Malacostraca</taxon>
        <taxon>Eumalacostraca</taxon>
        <taxon>Eucarida</taxon>
        <taxon>Decapoda</taxon>
        <taxon>Pleocyemata</taxon>
        <taxon>Caridea</taxon>
        <taxon>Atyoidea</taxon>
        <taxon>Atyidae</taxon>
        <taxon>Halocaridina</taxon>
    </lineage>
</organism>